<gene>
    <name evidence="1" type="ORF">P5F74_14440</name>
</gene>
<accession>A0ABU6NPJ0</accession>
<dbReference type="EMBL" id="JAROAS010000029">
    <property type="protein sequence ID" value="MED4129338.1"/>
    <property type="molecule type" value="Genomic_DNA"/>
</dbReference>
<evidence type="ECO:0000313" key="1">
    <source>
        <dbReference type="EMBL" id="MED4129338.1"/>
    </source>
</evidence>
<evidence type="ECO:0000313" key="2">
    <source>
        <dbReference type="Proteomes" id="UP001341820"/>
    </source>
</evidence>
<keyword evidence="2" id="KW-1185">Reference proteome</keyword>
<reference evidence="1 2" key="1">
    <citation type="submission" date="2023-03" db="EMBL/GenBank/DDBJ databases">
        <title>Bacillus Genome Sequencing.</title>
        <authorList>
            <person name="Dunlap C."/>
        </authorList>
    </citation>
    <scope>NUCLEOTIDE SEQUENCE [LARGE SCALE GENOMIC DNA]</scope>
    <source>
        <strain evidence="1 2">B-4107</strain>
    </source>
</reference>
<organism evidence="1 2">
    <name type="scientific">Shouchella miscanthi</name>
    <dbReference type="NCBI Taxonomy" id="2598861"/>
    <lineage>
        <taxon>Bacteria</taxon>
        <taxon>Bacillati</taxon>
        <taxon>Bacillota</taxon>
        <taxon>Bacilli</taxon>
        <taxon>Bacillales</taxon>
        <taxon>Bacillaceae</taxon>
        <taxon>Shouchella</taxon>
    </lineage>
</organism>
<dbReference type="Proteomes" id="UP001341820">
    <property type="component" value="Unassembled WGS sequence"/>
</dbReference>
<dbReference type="RefSeq" id="WP_328237987.1">
    <property type="nucleotide sequence ID" value="NZ_JAROAS010000029.1"/>
</dbReference>
<sequence length="129" mass="14819">MSERLHFNTLSTLEKGNKLMQLTSSHTAANQHAIYFMDGSISSGWHYQIMTYQESQSVPVRLYWDIEGTFQRDHSEEVGLFDCAKTDVHVFPCYIAPQTRGGTIPLVLYGLKSLLLFLHYGRLFLFVLL</sequence>
<comment type="caution">
    <text evidence="1">The sequence shown here is derived from an EMBL/GenBank/DDBJ whole genome shotgun (WGS) entry which is preliminary data.</text>
</comment>
<proteinExistence type="predicted"/>
<name>A0ABU6NPJ0_9BACI</name>
<protein>
    <submittedName>
        <fullName evidence="1">Uncharacterized protein</fullName>
    </submittedName>
</protein>